<keyword evidence="2" id="KW-1185">Reference proteome</keyword>
<sequence>MQSKEDESGDIVDDAVVFQFNQFGYHGSAQLPTRMLDDSGDLVSRGFPMLRAQASEVAFAGVYDEILGPGGGTKPNSLAQRSQVALLFIDYFKKKSESGSADWGSEMGT</sequence>
<dbReference type="EMBL" id="WSZM01001372">
    <property type="protein sequence ID" value="KAF4027603.1"/>
    <property type="molecule type" value="Genomic_DNA"/>
</dbReference>
<name>A0A833W2Y7_PHYIN</name>
<dbReference type="AlphaFoldDB" id="A0A833W2Y7"/>
<comment type="caution">
    <text evidence="1">The sequence shown here is derived from an EMBL/GenBank/DDBJ whole genome shotgun (WGS) entry which is preliminary data.</text>
</comment>
<evidence type="ECO:0000313" key="2">
    <source>
        <dbReference type="Proteomes" id="UP000602510"/>
    </source>
</evidence>
<organism evidence="1 2">
    <name type="scientific">Phytophthora infestans</name>
    <name type="common">Potato late blight agent</name>
    <name type="synonym">Botrytis infestans</name>
    <dbReference type="NCBI Taxonomy" id="4787"/>
    <lineage>
        <taxon>Eukaryota</taxon>
        <taxon>Sar</taxon>
        <taxon>Stramenopiles</taxon>
        <taxon>Oomycota</taxon>
        <taxon>Peronosporomycetes</taxon>
        <taxon>Peronosporales</taxon>
        <taxon>Peronosporaceae</taxon>
        <taxon>Phytophthora</taxon>
    </lineage>
</organism>
<accession>A0A833W2Y7</accession>
<gene>
    <name evidence="1" type="ORF">GN244_ATG20772</name>
</gene>
<dbReference type="Proteomes" id="UP000602510">
    <property type="component" value="Unassembled WGS sequence"/>
</dbReference>
<reference evidence="1" key="1">
    <citation type="submission" date="2020-04" db="EMBL/GenBank/DDBJ databases">
        <title>Hybrid Assembly of Korean Phytophthora infestans isolates.</title>
        <authorList>
            <person name="Prokchorchik M."/>
            <person name="Lee Y."/>
            <person name="Seo J."/>
            <person name="Cho J.-H."/>
            <person name="Park Y.-E."/>
            <person name="Jang D.-C."/>
            <person name="Im J.-S."/>
            <person name="Choi J.-G."/>
            <person name="Park H.-J."/>
            <person name="Lee G.-B."/>
            <person name="Lee Y.-G."/>
            <person name="Hong S.-Y."/>
            <person name="Cho K."/>
            <person name="Sohn K.H."/>
        </authorList>
    </citation>
    <scope>NUCLEOTIDE SEQUENCE</scope>
    <source>
        <strain evidence="1">KR_1_A1</strain>
    </source>
</reference>
<evidence type="ECO:0000313" key="1">
    <source>
        <dbReference type="EMBL" id="KAF4027603.1"/>
    </source>
</evidence>
<protein>
    <submittedName>
        <fullName evidence="1">Uncharacterized protein</fullName>
    </submittedName>
</protein>
<proteinExistence type="predicted"/>